<gene>
    <name evidence="1" type="ORF">AJE_03046</name>
</gene>
<protein>
    <submittedName>
        <fullName evidence="1">Uncharacterized protein</fullName>
    </submittedName>
</protein>
<reference evidence="1 2" key="1">
    <citation type="journal article" date="2012" name="J. Bacteriol.">
        <title>Genome Sequence of Extracellular-Protease-Producing Alishewanella jeotgali Isolated from Traditional Korean Fermented Seafood.</title>
        <authorList>
            <person name="Jung J."/>
            <person name="Chun J."/>
            <person name="Park W."/>
        </authorList>
    </citation>
    <scope>NUCLEOTIDE SEQUENCE [LARGE SCALE GENOMIC DNA]</scope>
    <source>
        <strain evidence="1 2">KCTC 22429</strain>
    </source>
</reference>
<evidence type="ECO:0000313" key="2">
    <source>
        <dbReference type="Proteomes" id="UP000012046"/>
    </source>
</evidence>
<proteinExistence type="predicted"/>
<dbReference type="PATRIC" id="fig|1129374.4.peg.615"/>
<dbReference type="eggNOG" id="ENOG5032VYY">
    <property type="taxonomic scope" value="Bacteria"/>
</dbReference>
<dbReference type="Proteomes" id="UP000012046">
    <property type="component" value="Unassembled WGS sequence"/>
</dbReference>
<keyword evidence="2" id="KW-1185">Reference proteome</keyword>
<comment type="caution">
    <text evidence="1">The sequence shown here is derived from an EMBL/GenBank/DDBJ whole genome shotgun (WGS) entry which is preliminary data.</text>
</comment>
<accession>H3ZBA4</accession>
<sequence>MFTADKTAHSALSEALMDSLAQQLADLQPAVPEVTRIQLQQLVQECQTQFNRVSPYHDHAIAQVLASLNQNNTSEQVSAAKSWLILAFLQQHLAQMFSTAYPQGIQAEFRRQIERICQFVVTSQWQDYAPDVFYKDLALARLKLFPAGPALVDCYSGISLRQGLSLDIRQSWRFIRLLQQLGGRVGYYQTHVHLPLLPAFDHNGWQHAYQLIAEMLKQYPSIKGVFSVSWLRDPQLAEISPHLAYLNQGLIELGAQAFYCGIDTSGDALVKSRHRQQLFQQGKYQPQRVLLIWPKAALLRWAVLA</sequence>
<dbReference type="STRING" id="1129374.AJE_03046"/>
<dbReference type="AlphaFoldDB" id="H3ZBA4"/>
<organism evidence="1 2">
    <name type="scientific">Alishewanella jeotgali KCTC 22429</name>
    <dbReference type="NCBI Taxonomy" id="1129374"/>
    <lineage>
        <taxon>Bacteria</taxon>
        <taxon>Pseudomonadati</taxon>
        <taxon>Pseudomonadota</taxon>
        <taxon>Gammaproteobacteria</taxon>
        <taxon>Alteromonadales</taxon>
        <taxon>Alteromonadaceae</taxon>
        <taxon>Alishewanella</taxon>
    </lineage>
</organism>
<evidence type="ECO:0000313" key="1">
    <source>
        <dbReference type="EMBL" id="EHR42218.1"/>
    </source>
</evidence>
<name>H3ZBA4_9ALTE</name>
<dbReference type="EMBL" id="AHTH01000005">
    <property type="protein sequence ID" value="EHR42218.1"/>
    <property type="molecule type" value="Genomic_DNA"/>
</dbReference>